<name>A0A0F9PEI0_9ZZZZ</name>
<dbReference type="AlphaFoldDB" id="A0A0F9PEI0"/>
<accession>A0A0F9PEI0</accession>
<evidence type="ECO:0000313" key="1">
    <source>
        <dbReference type="EMBL" id="KKN22867.1"/>
    </source>
</evidence>
<proteinExistence type="predicted"/>
<sequence length="174" mass="20804">MWPKHFDFFGNFMRELATLFIFNTLKNYPNGLTYYDLKQYGEIPHSKIYRMMKKLEEKGDLIKRDDTSVEAGRPKHLYFLTKQGETRLGDLRENLGKYFKFIKERFPSAKGNFDHETFLKEATFKVWSSPVEHIIQKDISNEKKIKILSRMESDLIIMLEKIRKEKKKLGNELK</sequence>
<dbReference type="Gene3D" id="1.10.10.10">
    <property type="entry name" value="Winged helix-like DNA-binding domain superfamily/Winged helix DNA-binding domain"/>
    <property type="match status" value="1"/>
</dbReference>
<dbReference type="InterPro" id="IPR036390">
    <property type="entry name" value="WH_DNA-bd_sf"/>
</dbReference>
<comment type="caution">
    <text evidence="1">The sequence shown here is derived from an EMBL/GenBank/DDBJ whole genome shotgun (WGS) entry which is preliminary data.</text>
</comment>
<dbReference type="SUPFAM" id="SSF46785">
    <property type="entry name" value="Winged helix' DNA-binding domain"/>
    <property type="match status" value="1"/>
</dbReference>
<dbReference type="InterPro" id="IPR036388">
    <property type="entry name" value="WH-like_DNA-bd_sf"/>
</dbReference>
<organism evidence="1">
    <name type="scientific">marine sediment metagenome</name>
    <dbReference type="NCBI Taxonomy" id="412755"/>
    <lineage>
        <taxon>unclassified sequences</taxon>
        <taxon>metagenomes</taxon>
        <taxon>ecological metagenomes</taxon>
    </lineage>
</organism>
<protein>
    <submittedName>
        <fullName evidence="1">Uncharacterized protein</fullName>
    </submittedName>
</protein>
<reference evidence="1" key="1">
    <citation type="journal article" date="2015" name="Nature">
        <title>Complex archaea that bridge the gap between prokaryotes and eukaryotes.</title>
        <authorList>
            <person name="Spang A."/>
            <person name="Saw J.H."/>
            <person name="Jorgensen S.L."/>
            <person name="Zaremba-Niedzwiedzka K."/>
            <person name="Martijn J."/>
            <person name="Lind A.E."/>
            <person name="van Eijk R."/>
            <person name="Schleper C."/>
            <person name="Guy L."/>
            <person name="Ettema T.J."/>
        </authorList>
    </citation>
    <scope>NUCLEOTIDE SEQUENCE</scope>
</reference>
<dbReference type="EMBL" id="LAZR01003023">
    <property type="protein sequence ID" value="KKN22867.1"/>
    <property type="molecule type" value="Genomic_DNA"/>
</dbReference>
<gene>
    <name evidence="1" type="ORF">LCGC14_0910750</name>
</gene>